<dbReference type="SUPFAM" id="SSF51735">
    <property type="entry name" value="NAD(P)-binding Rossmann-fold domains"/>
    <property type="match status" value="1"/>
</dbReference>
<evidence type="ECO:0000313" key="9">
    <source>
        <dbReference type="Proteomes" id="UP000190042"/>
    </source>
</evidence>
<dbReference type="Gene3D" id="3.40.50.720">
    <property type="entry name" value="NAD(P)-binding Rossmann-like Domain"/>
    <property type="match status" value="1"/>
</dbReference>
<dbReference type="EMBL" id="FUYJ01000008">
    <property type="protein sequence ID" value="SKB04336.1"/>
    <property type="molecule type" value="Genomic_DNA"/>
</dbReference>
<accession>A0A1T4YRH4</accession>
<dbReference type="PANTHER" id="PTHR35330:SF1">
    <property type="entry name" value="SIROHEME BIOSYNTHESIS PROTEIN MET8"/>
    <property type="match status" value="1"/>
</dbReference>
<evidence type="ECO:0000259" key="7">
    <source>
        <dbReference type="Pfam" id="PF14824"/>
    </source>
</evidence>
<evidence type="ECO:0000256" key="1">
    <source>
        <dbReference type="ARBA" id="ARBA00005010"/>
    </source>
</evidence>
<organism evidence="8 9">
    <name type="scientific">Sporosarcina newyorkensis</name>
    <dbReference type="NCBI Taxonomy" id="759851"/>
    <lineage>
        <taxon>Bacteria</taxon>
        <taxon>Bacillati</taxon>
        <taxon>Bacillota</taxon>
        <taxon>Bacilli</taxon>
        <taxon>Bacillales</taxon>
        <taxon>Caryophanaceae</taxon>
        <taxon>Sporosarcina</taxon>
    </lineage>
</organism>
<dbReference type="UniPathway" id="UPA00262">
    <property type="reaction ID" value="UER00222"/>
</dbReference>
<dbReference type="AlphaFoldDB" id="A0A1T4YRH4"/>
<evidence type="ECO:0000256" key="3">
    <source>
        <dbReference type="ARBA" id="ARBA00023002"/>
    </source>
</evidence>
<evidence type="ECO:0000313" key="8">
    <source>
        <dbReference type="EMBL" id="SKB04336.1"/>
    </source>
</evidence>
<proteinExistence type="predicted"/>
<dbReference type="GO" id="GO:0043115">
    <property type="term" value="F:precorrin-2 dehydrogenase activity"/>
    <property type="evidence" value="ECO:0007669"/>
    <property type="project" value="UniProtKB-EC"/>
</dbReference>
<dbReference type="Gene3D" id="1.10.8.610">
    <property type="entry name" value="SirC, precorrin-2 dehydrogenase, C-terminal helical domain-like"/>
    <property type="match status" value="1"/>
</dbReference>
<evidence type="ECO:0000256" key="5">
    <source>
        <dbReference type="ARBA" id="ARBA00023244"/>
    </source>
</evidence>
<reference evidence="9" key="1">
    <citation type="submission" date="2017-02" db="EMBL/GenBank/DDBJ databases">
        <authorList>
            <person name="Varghese N."/>
            <person name="Submissions S."/>
        </authorList>
    </citation>
    <scope>NUCLEOTIDE SEQUENCE [LARGE SCALE GENOMIC DNA]</scope>
    <source>
        <strain evidence="9">DSM 23966</strain>
    </source>
</reference>
<gene>
    <name evidence="8" type="ORF">SAMN04244570_3379</name>
</gene>
<evidence type="ECO:0000256" key="4">
    <source>
        <dbReference type="ARBA" id="ARBA00023027"/>
    </source>
</evidence>
<feature type="domain" description="Siroheme synthase central" evidence="7">
    <location>
        <begin position="118"/>
        <end position="145"/>
    </location>
</feature>
<dbReference type="NCBIfam" id="TIGR01470">
    <property type="entry name" value="cysG_Nterm"/>
    <property type="match status" value="1"/>
</dbReference>
<dbReference type="Pfam" id="PF14824">
    <property type="entry name" value="Sirohm_synth_M"/>
    <property type="match status" value="1"/>
</dbReference>
<name>A0A1T4YRH4_9BACL</name>
<keyword evidence="3" id="KW-0560">Oxidoreductase</keyword>
<dbReference type="GO" id="GO:0004325">
    <property type="term" value="F:ferrochelatase activity"/>
    <property type="evidence" value="ECO:0007669"/>
    <property type="project" value="InterPro"/>
</dbReference>
<dbReference type="PANTHER" id="PTHR35330">
    <property type="entry name" value="SIROHEME BIOSYNTHESIS PROTEIN MET8"/>
    <property type="match status" value="1"/>
</dbReference>
<comment type="catalytic activity">
    <reaction evidence="6">
        <text>precorrin-2 + NAD(+) = sirohydrochlorin + NADH + 2 H(+)</text>
        <dbReference type="Rhea" id="RHEA:15613"/>
        <dbReference type="ChEBI" id="CHEBI:15378"/>
        <dbReference type="ChEBI" id="CHEBI:57540"/>
        <dbReference type="ChEBI" id="CHEBI:57945"/>
        <dbReference type="ChEBI" id="CHEBI:58351"/>
        <dbReference type="ChEBI" id="CHEBI:58827"/>
        <dbReference type="EC" id="1.3.1.76"/>
    </reaction>
</comment>
<dbReference type="EC" id="1.3.1.76" evidence="2"/>
<dbReference type="Proteomes" id="UP000190042">
    <property type="component" value="Unassembled WGS sequence"/>
</dbReference>
<protein>
    <recommendedName>
        <fullName evidence="2">precorrin-2 dehydrogenase</fullName>
        <ecNumber evidence="2">1.3.1.76</ecNumber>
    </recommendedName>
</protein>
<sequence length="222" mass="25087">MFPVMLENLKNTNVTLIGGGSVAYHKVLNLQRFGIRPTVVSPAFHPSLLTLAREGTVRLVPKEAAWEDVENAFLTILVTNNETVNDQLALQLKDAGKLVVHASNPSLGTAQIPAVTTRGKLVISVSTSGASPSLAKKIRSEIAEQYDERYEEYLDFLADVRHYVKQHIPKRENRKTWLAEAIEPIYLHDKEERQKFMNELYYAFPKEHELQDEAVLKVQCGF</sequence>
<dbReference type="InterPro" id="IPR028161">
    <property type="entry name" value="Met8-like"/>
</dbReference>
<dbReference type="InterPro" id="IPR006367">
    <property type="entry name" value="Sirohaem_synthase_N"/>
</dbReference>
<dbReference type="Pfam" id="PF22440">
    <property type="entry name" value="SirC_C"/>
    <property type="match status" value="1"/>
</dbReference>
<dbReference type="GO" id="GO:0019354">
    <property type="term" value="P:siroheme biosynthetic process"/>
    <property type="evidence" value="ECO:0007669"/>
    <property type="project" value="UniProtKB-UniPathway"/>
</dbReference>
<comment type="pathway">
    <text evidence="1">Porphyrin-containing compound metabolism; siroheme biosynthesis; sirohydrochlorin from precorrin-2: step 1/1.</text>
</comment>
<dbReference type="InterPro" id="IPR028281">
    <property type="entry name" value="Sirohaem_synthase_central"/>
</dbReference>
<dbReference type="InterPro" id="IPR042518">
    <property type="entry name" value="SirC_C"/>
</dbReference>
<evidence type="ECO:0000256" key="6">
    <source>
        <dbReference type="ARBA" id="ARBA00047561"/>
    </source>
</evidence>
<dbReference type="SUPFAM" id="SSF75615">
    <property type="entry name" value="Siroheme synthase middle domains-like"/>
    <property type="match status" value="1"/>
</dbReference>
<keyword evidence="4" id="KW-0520">NAD</keyword>
<dbReference type="Pfam" id="PF13241">
    <property type="entry name" value="NAD_binding_7"/>
    <property type="match status" value="1"/>
</dbReference>
<keyword evidence="9" id="KW-1185">Reference proteome</keyword>
<evidence type="ECO:0000256" key="2">
    <source>
        <dbReference type="ARBA" id="ARBA00012400"/>
    </source>
</evidence>
<dbReference type="RefSeq" id="WP_009498496.1">
    <property type="nucleotide sequence ID" value="NZ_FUYJ01000008.1"/>
</dbReference>
<keyword evidence="5" id="KW-0627">Porphyrin biosynthesis</keyword>
<dbReference type="InterPro" id="IPR036291">
    <property type="entry name" value="NAD(P)-bd_dom_sf"/>
</dbReference>